<evidence type="ECO:0000256" key="6">
    <source>
        <dbReference type="ARBA" id="ARBA00023136"/>
    </source>
</evidence>
<proteinExistence type="inferred from homology"/>
<evidence type="ECO:0000256" key="5">
    <source>
        <dbReference type="ARBA" id="ARBA00022989"/>
    </source>
</evidence>
<dbReference type="GO" id="GO:2001199">
    <property type="term" value="P:negative regulation of dendritic cell differentiation"/>
    <property type="evidence" value="ECO:0007669"/>
    <property type="project" value="TreeGrafter"/>
</dbReference>
<accession>A0AAX6RKI2</accession>
<feature type="transmembrane region" description="Helical" evidence="7">
    <location>
        <begin position="246"/>
        <end position="270"/>
    </location>
</feature>
<evidence type="ECO:0000256" key="3">
    <source>
        <dbReference type="ARBA" id="ARBA00022553"/>
    </source>
</evidence>
<keyword evidence="6 7" id="KW-0472">Membrane</keyword>
<sequence length="313" mass="34167">MAPGPPREDWEFGPGAPSLGPLSLNLLQTCQKPDLRTQRRPGRMTQNMVTVNGVSVASLPPQPTHINIHIHRESALTQLLKAVGSLKQLLSHPRDSGPSKARTSNEQLALGVKQILLGVVSCALGVSLYFGPRTELRVLGCAFWAGSVAIAAGAGAIVHEKHRGKLSGCVSGLLTLAGIAATVAAIVFCVRTLIWQTDDLNYKKFNSVCDRLVPVTTTTNYRWRNNNSDWRTENCRTLMKMTLHLFLGFCILLTVVCILNVIVSLASLGLHLRSMRGRSSEFLDEKESNQKLLRVNPVTPSTSKEETLTVINL</sequence>
<evidence type="ECO:0000313" key="9">
    <source>
        <dbReference type="RefSeq" id="XP_021096494.1"/>
    </source>
</evidence>
<dbReference type="Pfam" id="PF04103">
    <property type="entry name" value="CD20"/>
    <property type="match status" value="1"/>
</dbReference>
<protein>
    <submittedName>
        <fullName evidence="9">Transmembrane protein 176B isoform X1</fullName>
    </submittedName>
</protein>
<dbReference type="GeneID" id="101713185"/>
<evidence type="ECO:0000313" key="8">
    <source>
        <dbReference type="Proteomes" id="UP000694906"/>
    </source>
</evidence>
<dbReference type="RefSeq" id="XP_021096494.1">
    <property type="nucleotide sequence ID" value="XM_021240835.1"/>
</dbReference>
<gene>
    <name evidence="9" type="primary">Tmem176b</name>
</gene>
<name>A0AAX6RKI2_HETGA</name>
<evidence type="ECO:0000256" key="1">
    <source>
        <dbReference type="ARBA" id="ARBA00004141"/>
    </source>
</evidence>
<comment type="subcellular location">
    <subcellularLocation>
        <location evidence="1">Membrane</location>
        <topology evidence="1">Multi-pass membrane protein</topology>
    </subcellularLocation>
</comment>
<evidence type="ECO:0000256" key="7">
    <source>
        <dbReference type="SAM" id="Phobius"/>
    </source>
</evidence>
<dbReference type="AlphaFoldDB" id="A0AAX6RKI2"/>
<reference evidence="9" key="1">
    <citation type="submission" date="2025-08" db="UniProtKB">
        <authorList>
            <consortium name="RefSeq"/>
        </authorList>
    </citation>
    <scope>IDENTIFICATION</scope>
</reference>
<dbReference type="GO" id="GO:0016020">
    <property type="term" value="C:membrane"/>
    <property type="evidence" value="ECO:0007669"/>
    <property type="project" value="UniProtKB-SubCell"/>
</dbReference>
<dbReference type="CTD" id="28959"/>
<keyword evidence="8" id="KW-1185">Reference proteome</keyword>
<dbReference type="Proteomes" id="UP000694906">
    <property type="component" value="Unplaced"/>
</dbReference>
<feature type="transmembrane region" description="Helical" evidence="7">
    <location>
        <begin position="170"/>
        <end position="194"/>
    </location>
</feature>
<dbReference type="InterPro" id="IPR009281">
    <property type="entry name" value="TMEM176A/TMEM176B"/>
</dbReference>
<keyword evidence="3" id="KW-0597">Phosphoprotein</keyword>
<evidence type="ECO:0000256" key="4">
    <source>
        <dbReference type="ARBA" id="ARBA00022692"/>
    </source>
</evidence>
<dbReference type="PANTHER" id="PTHR15756:SF7">
    <property type="entry name" value="TRANSMEMBRANE PROTEIN 176B"/>
    <property type="match status" value="1"/>
</dbReference>
<organism evidence="8 9">
    <name type="scientific">Heterocephalus glaber</name>
    <name type="common">Naked mole rat</name>
    <dbReference type="NCBI Taxonomy" id="10181"/>
    <lineage>
        <taxon>Eukaryota</taxon>
        <taxon>Metazoa</taxon>
        <taxon>Chordata</taxon>
        <taxon>Craniata</taxon>
        <taxon>Vertebrata</taxon>
        <taxon>Euteleostomi</taxon>
        <taxon>Mammalia</taxon>
        <taxon>Eutheria</taxon>
        <taxon>Euarchontoglires</taxon>
        <taxon>Glires</taxon>
        <taxon>Rodentia</taxon>
        <taxon>Hystricomorpha</taxon>
        <taxon>Bathyergidae</taxon>
        <taxon>Heterocephalus</taxon>
    </lineage>
</organism>
<comment type="similarity">
    <text evidence="2">Belongs to the TMEM176 family.</text>
</comment>
<feature type="transmembrane region" description="Helical" evidence="7">
    <location>
        <begin position="136"/>
        <end position="158"/>
    </location>
</feature>
<feature type="transmembrane region" description="Helical" evidence="7">
    <location>
        <begin position="108"/>
        <end position="130"/>
    </location>
</feature>
<keyword evidence="5 7" id="KW-1133">Transmembrane helix</keyword>
<dbReference type="InterPro" id="IPR007237">
    <property type="entry name" value="CD20-like"/>
</dbReference>
<keyword evidence="4 7" id="KW-0812">Transmembrane</keyword>
<evidence type="ECO:0000256" key="2">
    <source>
        <dbReference type="ARBA" id="ARBA00006022"/>
    </source>
</evidence>
<dbReference type="PANTHER" id="PTHR15756">
    <property type="entry name" value="LR8/HCA112"/>
    <property type="match status" value="1"/>
</dbReference>